<evidence type="ECO:0000313" key="5">
    <source>
        <dbReference type="EMBL" id="VDM88208.1"/>
    </source>
</evidence>
<dbReference type="Proteomes" id="UP000269998">
    <property type="component" value="Chromosome"/>
</dbReference>
<evidence type="ECO:0000259" key="4">
    <source>
        <dbReference type="Pfam" id="PF13193"/>
    </source>
</evidence>
<reference evidence="6" key="1">
    <citation type="submission" date="2018-02" db="EMBL/GenBank/DDBJ databases">
        <authorList>
            <person name="Seth-Smith MB H."/>
            <person name="Seth-Smith H."/>
        </authorList>
    </citation>
    <scope>NUCLEOTIDE SEQUENCE [LARGE SCALE GENOMIC DNA]</scope>
</reference>
<dbReference type="Gene3D" id="3.30.300.30">
    <property type="match status" value="1"/>
</dbReference>
<dbReference type="GO" id="GO:0031956">
    <property type="term" value="F:medium-chain fatty acid-CoA ligase activity"/>
    <property type="evidence" value="ECO:0007669"/>
    <property type="project" value="TreeGrafter"/>
</dbReference>
<feature type="domain" description="AMP-dependent synthetase/ligase" evidence="3">
    <location>
        <begin position="193"/>
        <end position="418"/>
    </location>
</feature>
<sequence length="560" mass="59580">MTVRVGASPTAGGRLAEHACALIRRLRDWRFDQQQGSTGMSSMSSVIGIPRSGNPFPQAGVSYDHRGIGGIAHYGAVPATLLDMLAEQVDARPDGEAVVEVGADRLTYRQLWSRASRVAGGLQAGGLKPGERVAVRHPGGIDWVLAFWGTVMAGGVAVPINTRLTRPEVEFILTDAGARMDLGPDTALPDGEPYVTEHVGAADTAALFYTSGTTGHPKGVPTTHEAFVTNTENGLRCLGLTGHLGEELRTLISVPLFHVTGCNSQLLLAVRLGGASVILPTLDLDQLLVTLPAERVSLMVTVPAVYSLVLRHKDFATTDVSRVRWVCYGGAPIAPSLVRMVKDAFEKAAVFNSYGMTETASLMTVLPDREALEHADSVGYAVPSVDLGVVAYRGDHPAPRELIGELVVRGANVTAGYWNRPEATSATIIDGWLHTGDVVRVDAAGRVYVVDRLRDIINRGGENISSVEVEAALLSAPNVADACVLAVPDDVMGEKVGALLFGGTAAIDVAEVLEHCRRQLADFKIPQYVTVVTGALPRNAGGKLLKARLRDQIRWGPPLR</sequence>
<proteinExistence type="inferred from homology"/>
<dbReference type="InterPro" id="IPR042099">
    <property type="entry name" value="ANL_N_sf"/>
</dbReference>
<evidence type="ECO:0000256" key="1">
    <source>
        <dbReference type="ARBA" id="ARBA00006432"/>
    </source>
</evidence>
<evidence type="ECO:0000313" key="6">
    <source>
        <dbReference type="Proteomes" id="UP000269998"/>
    </source>
</evidence>
<comment type="similarity">
    <text evidence="1">Belongs to the ATP-dependent AMP-binding enzyme family.</text>
</comment>
<name>A0A3S5CZP0_9MYCO</name>
<dbReference type="InterPro" id="IPR000873">
    <property type="entry name" value="AMP-dep_synth/lig_dom"/>
</dbReference>
<keyword evidence="6" id="KW-1185">Reference proteome</keyword>
<dbReference type="PANTHER" id="PTHR43201:SF5">
    <property type="entry name" value="MEDIUM-CHAIN ACYL-COA LIGASE ACSF2, MITOCHONDRIAL"/>
    <property type="match status" value="1"/>
</dbReference>
<evidence type="ECO:0000259" key="3">
    <source>
        <dbReference type="Pfam" id="PF00501"/>
    </source>
</evidence>
<feature type="domain" description="AMP-dependent synthetase/ligase" evidence="3">
    <location>
        <begin position="86"/>
        <end position="180"/>
    </location>
</feature>
<dbReference type="InterPro" id="IPR045851">
    <property type="entry name" value="AMP-bd_C_sf"/>
</dbReference>
<gene>
    <name evidence="5" type="ORF">MB901379_01764</name>
</gene>
<dbReference type="PANTHER" id="PTHR43201">
    <property type="entry name" value="ACYL-COA SYNTHETASE"/>
    <property type="match status" value="1"/>
</dbReference>
<dbReference type="KEGG" id="mbai:MB901379_01764"/>
<dbReference type="SUPFAM" id="SSF56801">
    <property type="entry name" value="Acetyl-CoA synthetase-like"/>
    <property type="match status" value="1"/>
</dbReference>
<dbReference type="AlphaFoldDB" id="A0A3S5CZP0"/>
<dbReference type="InterPro" id="IPR020845">
    <property type="entry name" value="AMP-binding_CS"/>
</dbReference>
<accession>A0A3S5CZP0</accession>
<protein>
    <submittedName>
        <fullName evidence="5">Long-chain-fatty-acid--CoA ligase FadD13</fullName>
        <ecNumber evidence="5">6.2.1.3</ecNumber>
    </submittedName>
</protein>
<dbReference type="Pfam" id="PF00501">
    <property type="entry name" value="AMP-binding"/>
    <property type="match status" value="2"/>
</dbReference>
<feature type="domain" description="AMP-binding enzyme C-terminal" evidence="4">
    <location>
        <begin position="468"/>
        <end position="543"/>
    </location>
</feature>
<dbReference type="GO" id="GO:0004467">
    <property type="term" value="F:long-chain fatty acid-CoA ligase activity"/>
    <property type="evidence" value="ECO:0007669"/>
    <property type="project" value="UniProtKB-EC"/>
</dbReference>
<dbReference type="Pfam" id="PF13193">
    <property type="entry name" value="AMP-binding_C"/>
    <property type="match status" value="1"/>
</dbReference>
<dbReference type="EMBL" id="LR130759">
    <property type="protein sequence ID" value="VDM88208.1"/>
    <property type="molecule type" value="Genomic_DNA"/>
</dbReference>
<evidence type="ECO:0000256" key="2">
    <source>
        <dbReference type="ARBA" id="ARBA00022598"/>
    </source>
</evidence>
<dbReference type="InterPro" id="IPR025110">
    <property type="entry name" value="AMP-bd_C"/>
</dbReference>
<organism evidence="5 6">
    <name type="scientific">Mycobacterium basiliense</name>
    <dbReference type="NCBI Taxonomy" id="2094119"/>
    <lineage>
        <taxon>Bacteria</taxon>
        <taxon>Bacillati</taxon>
        <taxon>Actinomycetota</taxon>
        <taxon>Actinomycetes</taxon>
        <taxon>Mycobacteriales</taxon>
        <taxon>Mycobacteriaceae</taxon>
        <taxon>Mycobacterium</taxon>
    </lineage>
</organism>
<dbReference type="Gene3D" id="3.40.50.12780">
    <property type="entry name" value="N-terminal domain of ligase-like"/>
    <property type="match status" value="1"/>
</dbReference>
<dbReference type="EC" id="6.2.1.3" evidence="5"/>
<keyword evidence="2 5" id="KW-0436">Ligase</keyword>
<dbReference type="PROSITE" id="PS00455">
    <property type="entry name" value="AMP_BINDING"/>
    <property type="match status" value="1"/>
</dbReference>